<dbReference type="EMBL" id="JBBPBK010000002">
    <property type="protein sequence ID" value="KAK9290304.1"/>
    <property type="molecule type" value="Genomic_DNA"/>
</dbReference>
<gene>
    <name evidence="2" type="ORF">L1049_008471</name>
</gene>
<evidence type="ECO:0000256" key="1">
    <source>
        <dbReference type="SAM" id="SignalP"/>
    </source>
</evidence>
<evidence type="ECO:0000313" key="2">
    <source>
        <dbReference type="EMBL" id="KAK9290304.1"/>
    </source>
</evidence>
<comment type="caution">
    <text evidence="2">The sequence shown here is derived from an EMBL/GenBank/DDBJ whole genome shotgun (WGS) entry which is preliminary data.</text>
</comment>
<dbReference type="PANTHER" id="PTHR33181">
    <property type="entry name" value="OS01G0778500 PROTEIN"/>
    <property type="match status" value="1"/>
</dbReference>
<feature type="signal peptide" evidence="1">
    <location>
        <begin position="1"/>
        <end position="20"/>
    </location>
</feature>
<feature type="chain" id="PRO_5042844839" evidence="1">
    <location>
        <begin position="21"/>
        <end position="90"/>
    </location>
</feature>
<accession>A0AAP0X2C9</accession>
<dbReference type="PANTHER" id="PTHR33181:SF15">
    <property type="entry name" value="PROTEIN FAR1-RELATED SEQUENCE"/>
    <property type="match status" value="1"/>
</dbReference>
<name>A0AAP0X2C9_LIQFO</name>
<organism evidence="2 3">
    <name type="scientific">Liquidambar formosana</name>
    <name type="common">Formosan gum</name>
    <dbReference type="NCBI Taxonomy" id="63359"/>
    <lineage>
        <taxon>Eukaryota</taxon>
        <taxon>Viridiplantae</taxon>
        <taxon>Streptophyta</taxon>
        <taxon>Embryophyta</taxon>
        <taxon>Tracheophyta</taxon>
        <taxon>Spermatophyta</taxon>
        <taxon>Magnoliopsida</taxon>
        <taxon>eudicotyledons</taxon>
        <taxon>Gunneridae</taxon>
        <taxon>Pentapetalae</taxon>
        <taxon>Saxifragales</taxon>
        <taxon>Altingiaceae</taxon>
        <taxon>Liquidambar</taxon>
    </lineage>
</organism>
<evidence type="ECO:0000313" key="3">
    <source>
        <dbReference type="Proteomes" id="UP001415857"/>
    </source>
</evidence>
<reference evidence="2 3" key="1">
    <citation type="journal article" date="2024" name="Plant J.">
        <title>Genome sequences and population genomics reveal climatic adaptation and genomic divergence between two closely related sweetgum species.</title>
        <authorList>
            <person name="Xu W.Q."/>
            <person name="Ren C.Q."/>
            <person name="Zhang X.Y."/>
            <person name="Comes H.P."/>
            <person name="Liu X.H."/>
            <person name="Li Y.G."/>
            <person name="Kettle C.J."/>
            <person name="Jalonen R."/>
            <person name="Gaisberger H."/>
            <person name="Ma Y.Z."/>
            <person name="Qiu Y.X."/>
        </authorList>
    </citation>
    <scope>NUCLEOTIDE SEQUENCE [LARGE SCALE GENOMIC DNA]</scope>
    <source>
        <strain evidence="2">Hangzhou</strain>
    </source>
</reference>
<dbReference type="AlphaFoldDB" id="A0AAP0X2C9"/>
<protein>
    <submittedName>
        <fullName evidence="2">Uncharacterized protein</fullName>
    </submittedName>
</protein>
<keyword evidence="1" id="KW-0732">Signal</keyword>
<proteinExistence type="predicted"/>
<sequence length="90" mass="10457">MGRWRAWLCFKSSFLFPTKGILHKITSSLRHEAKGNEHGLVSLYKDMESCGGYEDIQVMWEMIHSSCPQNGHSAKSSKKPSYWRFCFRPT</sequence>
<dbReference type="Proteomes" id="UP001415857">
    <property type="component" value="Unassembled WGS sequence"/>
</dbReference>
<keyword evidence="3" id="KW-1185">Reference proteome</keyword>